<evidence type="ECO:0000313" key="1">
    <source>
        <dbReference type="EMBL" id="QUJ77838.1"/>
    </source>
</evidence>
<dbReference type="AlphaFoldDB" id="A0A975PNG9"/>
<name>A0A975PNG9_9RHOB</name>
<proteinExistence type="predicted"/>
<keyword evidence="2" id="KW-1185">Reference proteome</keyword>
<organism evidence="1 2">
    <name type="scientific">Sulfitobacter albidus</name>
    <dbReference type="NCBI Taxonomy" id="2829501"/>
    <lineage>
        <taxon>Bacteria</taxon>
        <taxon>Pseudomonadati</taxon>
        <taxon>Pseudomonadota</taxon>
        <taxon>Alphaproteobacteria</taxon>
        <taxon>Rhodobacterales</taxon>
        <taxon>Roseobacteraceae</taxon>
        <taxon>Sulfitobacter</taxon>
    </lineage>
</organism>
<gene>
    <name evidence="1" type="ORF">KDD17_07860</name>
</gene>
<dbReference type="EMBL" id="CP073581">
    <property type="protein sequence ID" value="QUJ77838.1"/>
    <property type="molecule type" value="Genomic_DNA"/>
</dbReference>
<dbReference type="Proteomes" id="UP000683291">
    <property type="component" value="Chromosome 1"/>
</dbReference>
<dbReference type="KEGG" id="sual:KDD17_07860"/>
<dbReference type="RefSeq" id="WP_212706031.1">
    <property type="nucleotide sequence ID" value="NZ_CP073581.1"/>
</dbReference>
<accession>A0A975PNG9</accession>
<sequence length="109" mass="11502">MIASGLAVAVGNDIPFMGAYATALIELEGAAGVGRIINGHLKSGRIDALTGERLLEALALQQKTAAGPLRNTITREVATLVREEPLFAGAAARQFGYGGRWRPDRTADR</sequence>
<protein>
    <submittedName>
        <fullName evidence="1">Uncharacterized protein</fullName>
    </submittedName>
</protein>
<evidence type="ECO:0000313" key="2">
    <source>
        <dbReference type="Proteomes" id="UP000683291"/>
    </source>
</evidence>
<reference evidence="1" key="1">
    <citation type="submission" date="2021-04" db="EMBL/GenBank/DDBJ databases">
        <title>Complete genome sequence for Sulfitobacter sp. strain JK7-1.</title>
        <authorList>
            <person name="Park S.-J."/>
        </authorList>
    </citation>
    <scope>NUCLEOTIDE SEQUENCE</scope>
    <source>
        <strain evidence="1">JK7-1</strain>
    </source>
</reference>